<gene>
    <name evidence="2" type="ORF">G0Q07_04770</name>
</gene>
<feature type="domain" description="Calcineurin-like phosphoesterase" evidence="1">
    <location>
        <begin position="39"/>
        <end position="272"/>
    </location>
</feature>
<dbReference type="InterPro" id="IPR004843">
    <property type="entry name" value="Calcineurin-like_PHP"/>
</dbReference>
<name>A0A6C0RAV7_9BACT</name>
<dbReference type="EMBL" id="CP048409">
    <property type="protein sequence ID" value="QIA07082.1"/>
    <property type="molecule type" value="Genomic_DNA"/>
</dbReference>
<dbReference type="GO" id="GO:0016788">
    <property type="term" value="F:hydrolase activity, acting on ester bonds"/>
    <property type="evidence" value="ECO:0007669"/>
    <property type="project" value="TreeGrafter"/>
</dbReference>
<dbReference type="InterPro" id="IPR029052">
    <property type="entry name" value="Metallo-depent_PP-like"/>
</dbReference>
<evidence type="ECO:0000313" key="2">
    <source>
        <dbReference type="EMBL" id="QIA07082.1"/>
    </source>
</evidence>
<dbReference type="Pfam" id="PF00149">
    <property type="entry name" value="Metallophos"/>
    <property type="match status" value="1"/>
</dbReference>
<keyword evidence="3" id="KW-1185">Reference proteome</keyword>
<dbReference type="GO" id="GO:0005737">
    <property type="term" value="C:cytoplasm"/>
    <property type="evidence" value="ECO:0007669"/>
    <property type="project" value="TreeGrafter"/>
</dbReference>
<dbReference type="KEGG" id="drc:G0Q07_04770"/>
<dbReference type="PANTHER" id="PTHR32440">
    <property type="entry name" value="PHOSPHATASE DCR2-RELATED-RELATED"/>
    <property type="match status" value="1"/>
</dbReference>
<accession>A0A6C0RAV7</accession>
<sequence>MKNKHILYSLIVAIISLQLSAFNLFAQNNLLSFNNNNQFKIVQFTDCHFYNGGEKSPEVLENIKAIMEAEKPDLVILTGDIVTGSGDNWPTLASWELLTEVLIQYKTPYAVTFGNHDDEAQISRKELLKYLSKRPYCVISDEGGDEVKGIGNYVLPIYNQNEIVEKLIYCLDSRSYSLAQNKGVDGYAWFDQSQIRWFARTNQSWLTKNQNAQSLLFFHIPLPEYKQAFDNGGFRNGVRMEDECSPKINTGMFSEMVLQGNVLGSFVGHDHNNNYVAQLFQIALCYGYFSGGNSYCDLPLNGARIILLEENKRTFTTWLRRIDGKILYEVELPYSEKK</sequence>
<dbReference type="Proteomes" id="UP000474630">
    <property type="component" value="Chromosome"/>
</dbReference>
<protein>
    <submittedName>
        <fullName evidence="2">Metallophosphoesterase family protein</fullName>
    </submittedName>
</protein>
<dbReference type="PANTHER" id="PTHR32440:SF11">
    <property type="entry name" value="METALLOPHOSPHOESTERASE DOMAIN-CONTAINING PROTEIN"/>
    <property type="match status" value="1"/>
</dbReference>
<dbReference type="SUPFAM" id="SSF56300">
    <property type="entry name" value="Metallo-dependent phosphatases"/>
    <property type="match status" value="1"/>
</dbReference>
<dbReference type="CDD" id="cd07383">
    <property type="entry name" value="MPP_Dcr2"/>
    <property type="match status" value="1"/>
</dbReference>
<evidence type="ECO:0000313" key="3">
    <source>
        <dbReference type="Proteomes" id="UP000474630"/>
    </source>
</evidence>
<evidence type="ECO:0000259" key="1">
    <source>
        <dbReference type="Pfam" id="PF00149"/>
    </source>
</evidence>
<proteinExistence type="predicted"/>
<dbReference type="AlphaFoldDB" id="A0A6C0RAV7"/>
<dbReference type="RefSeq" id="WP_163345011.1">
    <property type="nucleotide sequence ID" value="NZ_CP048409.1"/>
</dbReference>
<organism evidence="2 3">
    <name type="scientific">Draconibacterium halophilum</name>
    <dbReference type="NCBI Taxonomy" id="2706887"/>
    <lineage>
        <taxon>Bacteria</taxon>
        <taxon>Pseudomonadati</taxon>
        <taxon>Bacteroidota</taxon>
        <taxon>Bacteroidia</taxon>
        <taxon>Marinilabiliales</taxon>
        <taxon>Prolixibacteraceae</taxon>
        <taxon>Draconibacterium</taxon>
    </lineage>
</organism>
<reference evidence="2 3" key="1">
    <citation type="submission" date="2020-02" db="EMBL/GenBank/DDBJ databases">
        <title>Genome sequencing for Draconibacterium sp. strain M1.</title>
        <authorList>
            <person name="Park S.-J."/>
        </authorList>
    </citation>
    <scope>NUCLEOTIDE SEQUENCE [LARGE SCALE GENOMIC DNA]</scope>
    <source>
        <strain evidence="2 3">M1</strain>
    </source>
</reference>
<dbReference type="Gene3D" id="3.60.21.10">
    <property type="match status" value="1"/>
</dbReference>